<gene>
    <name evidence="12" type="ORF">JGI4_00486</name>
    <name evidence="11" type="ORF">JGI8_00582</name>
</gene>
<keyword evidence="5 9" id="KW-0808">Transferase</keyword>
<keyword evidence="14" id="KW-1185">Reference proteome</keyword>
<dbReference type="InterPro" id="IPR019614">
    <property type="entry name" value="SAM-dep_methyl-trfase"/>
</dbReference>
<evidence type="ECO:0000313" key="12">
    <source>
        <dbReference type="EMBL" id="CUU02345.1"/>
    </source>
</evidence>
<dbReference type="OrthoDB" id="9805492at2"/>
<accession>A0A0S4MUC8</accession>
<dbReference type="InterPro" id="IPR002478">
    <property type="entry name" value="PUA"/>
</dbReference>
<dbReference type="Pfam" id="PF10672">
    <property type="entry name" value="Methyltrans_SAM"/>
    <property type="match status" value="1"/>
</dbReference>
<accession>A0A0P1LC33</accession>
<dbReference type="EMBL" id="FAOP01000003">
    <property type="protein sequence ID" value="CUU02345.1"/>
    <property type="molecule type" value="Genomic_DNA"/>
</dbReference>
<dbReference type="PANTHER" id="PTHR42873">
    <property type="entry name" value="RIBOSOMAL RNA LARGE SUBUNIT METHYLTRANSFERASE"/>
    <property type="match status" value="1"/>
</dbReference>
<dbReference type="CDD" id="cd02440">
    <property type="entry name" value="AdoMet_MTases"/>
    <property type="match status" value="1"/>
</dbReference>
<sequence>MEITLKKGKEKKIKNFYLWIFRDEIENFEKLKKEPVQIVNVKSSDNEFLGKAFFNPKSHIAARILTRDNEKIDTNFFKRRIKEAIEKRKKLKIKSNALRLIHAEADEIPGLIVDKFDNYLVLQIRTAGIESFKHEITTVLTDLLKISGIYERSDMESRKEEGLETLSGELYGHVPRYVEIEENGLKFLVDLHYGQKTGFYLDQRDNRKKIKEMVNKGDKVLDLFCYSGAFSIYCASAGASVIGVDSDRSATDLARENAKINKLSDRITFLTGDAFETVESLANSGEKFDLIIIDPPAMTKTKRGAEGVKWAFHKLILNSLKMLEPGGKLMVSSCAYHVSLNMLKEAIRFASNDIGKKLRVIDVTFQPEDHPWILQMPETLYLKTIYLEVLK</sequence>
<evidence type="ECO:0000313" key="13">
    <source>
        <dbReference type="Proteomes" id="UP000182011"/>
    </source>
</evidence>
<dbReference type="InterPro" id="IPR010280">
    <property type="entry name" value="U5_MeTrfase_fam"/>
</dbReference>
<accession>A0A0P1LN24</accession>
<dbReference type="PROSITE" id="PS50890">
    <property type="entry name" value="PUA"/>
    <property type="match status" value="1"/>
</dbReference>
<evidence type="ECO:0000256" key="7">
    <source>
        <dbReference type="ARBA" id="ARBA00022884"/>
    </source>
</evidence>
<comment type="similarity">
    <text evidence="9">Belongs to the class I-like SAM-binding methyltransferase superfamily. RNA M5U methyltransferase family.</text>
</comment>
<dbReference type="EMBL" id="CZVI01000005">
    <property type="protein sequence ID" value="CUS82225.1"/>
    <property type="molecule type" value="Genomic_DNA"/>
</dbReference>
<keyword evidence="2" id="KW-0963">Cytoplasm</keyword>
<evidence type="ECO:0000256" key="5">
    <source>
        <dbReference type="ARBA" id="ARBA00022679"/>
    </source>
</evidence>
<reference evidence="11 14" key="2">
    <citation type="submission" date="2015-11" db="EMBL/GenBank/DDBJ databases">
        <authorList>
            <person name="Varghese N."/>
        </authorList>
    </citation>
    <scope>NUCLEOTIDE SEQUENCE [LARGE SCALE GENOMIC DNA]</scope>
    <source>
        <strain evidence="11 14">JGI-8</strain>
    </source>
</reference>
<keyword evidence="7" id="KW-0694">RNA-binding</keyword>
<dbReference type="Pfam" id="PF17785">
    <property type="entry name" value="PUA_3"/>
    <property type="match status" value="1"/>
</dbReference>
<accession>A0A0P1P394</accession>
<protein>
    <submittedName>
        <fullName evidence="12">23S rRNA (Cytosine1962-C5)-methyltransferase</fullName>
    </submittedName>
</protein>
<evidence type="ECO:0000256" key="8">
    <source>
        <dbReference type="ARBA" id="ARBA00038091"/>
    </source>
</evidence>
<dbReference type="PANTHER" id="PTHR42873:SF1">
    <property type="entry name" value="S-ADENOSYLMETHIONINE-DEPENDENT METHYLTRANSFERASE DOMAIN-CONTAINING PROTEIN"/>
    <property type="match status" value="1"/>
</dbReference>
<evidence type="ECO:0000256" key="9">
    <source>
        <dbReference type="PROSITE-ProRule" id="PRU01024"/>
    </source>
</evidence>
<keyword evidence="4 9" id="KW-0489">Methyltransferase</keyword>
<accession>A0A0P1LDM8</accession>
<evidence type="ECO:0000256" key="2">
    <source>
        <dbReference type="ARBA" id="ARBA00022490"/>
    </source>
</evidence>
<evidence type="ECO:0000256" key="6">
    <source>
        <dbReference type="ARBA" id="ARBA00022691"/>
    </source>
</evidence>
<comment type="subcellular location">
    <subcellularLocation>
        <location evidence="1">Cytoplasm</location>
    </subcellularLocation>
</comment>
<feature type="binding site" evidence="9">
    <location>
        <position position="294"/>
    </location>
    <ligand>
        <name>S-adenosyl-L-methionine</name>
        <dbReference type="ChEBI" id="CHEBI:59789"/>
    </ligand>
</feature>
<evidence type="ECO:0000256" key="1">
    <source>
        <dbReference type="ARBA" id="ARBA00004496"/>
    </source>
</evidence>
<comment type="similarity">
    <text evidence="8">Belongs to the methyltransferase superfamily. RlmI family.</text>
</comment>
<dbReference type="SUPFAM" id="SSF88697">
    <property type="entry name" value="PUA domain-like"/>
    <property type="match status" value="1"/>
</dbReference>
<feature type="binding site" evidence="9">
    <location>
        <position position="245"/>
    </location>
    <ligand>
        <name>S-adenosyl-L-methionine</name>
        <dbReference type="ChEBI" id="CHEBI:59789"/>
    </ligand>
</feature>
<dbReference type="GO" id="GO:0006364">
    <property type="term" value="P:rRNA processing"/>
    <property type="evidence" value="ECO:0007669"/>
    <property type="project" value="UniProtKB-KW"/>
</dbReference>
<proteinExistence type="inferred from homology"/>
<keyword evidence="6 9" id="KW-0949">S-adenosyl-L-methionine</keyword>
<name>A0A0P1LN24_9BACT</name>
<dbReference type="GO" id="GO:0003723">
    <property type="term" value="F:RNA binding"/>
    <property type="evidence" value="ECO:0007669"/>
    <property type="project" value="UniProtKB-KW"/>
</dbReference>
<dbReference type="GO" id="GO:0005737">
    <property type="term" value="C:cytoplasm"/>
    <property type="evidence" value="ECO:0007669"/>
    <property type="project" value="UniProtKB-SubCell"/>
</dbReference>
<accession>A0A0P1M189</accession>
<dbReference type="STRING" id="1633631.GCA_001442925_00486"/>
<accession>A0A0P1LK43</accession>
<accession>A0A0P1MMZ9</accession>
<dbReference type="Proteomes" id="UP000182200">
    <property type="component" value="Unassembled WGS sequence"/>
</dbReference>
<comment type="caution">
    <text evidence="9">Lacks conserved residue(s) required for the propagation of feature annotation.</text>
</comment>
<dbReference type="SMART" id="SM00359">
    <property type="entry name" value="PUA"/>
    <property type="match status" value="1"/>
</dbReference>
<dbReference type="CDD" id="cd11572">
    <property type="entry name" value="RlmI_M_like"/>
    <property type="match status" value="1"/>
</dbReference>
<evidence type="ECO:0000313" key="14">
    <source>
        <dbReference type="Proteomes" id="UP000182200"/>
    </source>
</evidence>
<keyword evidence="3" id="KW-0698">rRNA processing</keyword>
<feature type="active site" description="Nucleophile" evidence="9">
    <location>
        <position position="334"/>
    </location>
</feature>
<feature type="binding site" evidence="9">
    <location>
        <position position="224"/>
    </location>
    <ligand>
        <name>S-adenosyl-L-methionine</name>
        <dbReference type="ChEBI" id="CHEBI:59789"/>
    </ligand>
</feature>
<evidence type="ECO:0000313" key="11">
    <source>
        <dbReference type="EMBL" id="CUS82225.1"/>
    </source>
</evidence>
<dbReference type="Gene3D" id="3.30.750.80">
    <property type="entry name" value="RNA methyltransferase domain (HRMD) like"/>
    <property type="match status" value="1"/>
</dbReference>
<dbReference type="GO" id="GO:0008173">
    <property type="term" value="F:RNA methyltransferase activity"/>
    <property type="evidence" value="ECO:0007669"/>
    <property type="project" value="InterPro"/>
</dbReference>
<evidence type="ECO:0000256" key="4">
    <source>
        <dbReference type="ARBA" id="ARBA00022603"/>
    </source>
</evidence>
<evidence type="ECO:0000256" key="3">
    <source>
        <dbReference type="ARBA" id="ARBA00022552"/>
    </source>
</evidence>
<organism evidence="12 13">
    <name type="scientific">Candidatus Kryptonium thompsonii</name>
    <dbReference type="NCBI Taxonomy" id="1633631"/>
    <lineage>
        <taxon>Bacteria</taxon>
        <taxon>Pseudomonadati</taxon>
        <taxon>Candidatus Kryptoniota</taxon>
        <taxon>Candidatus Kryptonium</taxon>
    </lineage>
</organism>
<dbReference type="InterPro" id="IPR036974">
    <property type="entry name" value="PUA_sf"/>
</dbReference>
<dbReference type="CDD" id="cd21153">
    <property type="entry name" value="PUA_RlmI"/>
    <property type="match status" value="1"/>
</dbReference>
<dbReference type="InterPro" id="IPR015947">
    <property type="entry name" value="PUA-like_sf"/>
</dbReference>
<dbReference type="Gene3D" id="3.40.50.150">
    <property type="entry name" value="Vaccinia Virus protein VP39"/>
    <property type="match status" value="1"/>
</dbReference>
<accession>A0A0N7MQW6</accession>
<dbReference type="PROSITE" id="PS51687">
    <property type="entry name" value="SAM_MT_RNA_M5U"/>
    <property type="match status" value="1"/>
</dbReference>
<evidence type="ECO:0000259" key="10">
    <source>
        <dbReference type="SMART" id="SM00359"/>
    </source>
</evidence>
<dbReference type="RefSeq" id="WP_047133823.1">
    <property type="nucleotide sequence ID" value="NZ_CZVI01000005.1"/>
</dbReference>
<dbReference type="GO" id="GO:0032259">
    <property type="term" value="P:methylation"/>
    <property type="evidence" value="ECO:0007669"/>
    <property type="project" value="UniProtKB-KW"/>
</dbReference>
<reference evidence="12 13" key="1">
    <citation type="submission" date="2015-11" db="EMBL/GenBank/DDBJ databases">
        <authorList>
            <person name="Zhang Y."/>
            <person name="Guo Z."/>
        </authorList>
    </citation>
    <scope>NUCLEOTIDE SEQUENCE [LARGE SCALE GENOMIC DNA]</scope>
    <source>
        <strain evidence="12">JGI-4</strain>
    </source>
</reference>
<dbReference type="InterPro" id="IPR041532">
    <property type="entry name" value="RlmI-like_PUA"/>
</dbReference>
<dbReference type="Gene3D" id="2.30.130.10">
    <property type="entry name" value="PUA domain"/>
    <property type="match status" value="1"/>
</dbReference>
<dbReference type="Proteomes" id="UP000182011">
    <property type="component" value="Unassembled WGS sequence"/>
</dbReference>
<feature type="domain" description="PUA" evidence="10">
    <location>
        <begin position="1"/>
        <end position="86"/>
    </location>
</feature>
<dbReference type="SUPFAM" id="SSF53335">
    <property type="entry name" value="S-adenosyl-L-methionine-dependent methyltransferases"/>
    <property type="match status" value="1"/>
</dbReference>
<dbReference type="InterPro" id="IPR029063">
    <property type="entry name" value="SAM-dependent_MTases_sf"/>
</dbReference>
<dbReference type="AlphaFoldDB" id="A0A0P1LN24"/>